<dbReference type="Proteomes" id="UP000269396">
    <property type="component" value="Unassembled WGS sequence"/>
</dbReference>
<reference evidence="1 2" key="1">
    <citation type="submission" date="2018-11" db="EMBL/GenBank/DDBJ databases">
        <authorList>
            <consortium name="Pathogen Informatics"/>
        </authorList>
    </citation>
    <scope>NUCLEOTIDE SEQUENCE [LARGE SCALE GENOMIC DNA]</scope>
    <source>
        <strain>Denwood</strain>
        <strain evidence="2">Zambia</strain>
    </source>
</reference>
<evidence type="ECO:0000313" key="1">
    <source>
        <dbReference type="EMBL" id="VDP77986.1"/>
    </source>
</evidence>
<proteinExistence type="predicted"/>
<sequence>CLTKSLHEFEKLFWLLRRRDIRLSTNGRVYWAEVRSVLLYGRETWPLRGDTRKLLVFDHSCPRNIARVCCDHRVSNSEVRHGVLWNDGKSVGEVVNSHRLRWLGHALRIPERRLPRRAMLTSVWDGWKKVRGGQIKTWHQCLKSLTSGLSHVGRCRLLDWGPRDYRNQWLETLFDMTQNRSQRRKCIHFVFP</sequence>
<feature type="non-terminal residue" evidence="1">
    <location>
        <position position="1"/>
    </location>
</feature>
<dbReference type="PANTHER" id="PTHR47027">
    <property type="entry name" value="REVERSE TRANSCRIPTASE DOMAIN-CONTAINING PROTEIN"/>
    <property type="match status" value="1"/>
</dbReference>
<dbReference type="EMBL" id="UZAL01041088">
    <property type="protein sequence ID" value="VDP77986.1"/>
    <property type="molecule type" value="Genomic_DNA"/>
</dbReference>
<dbReference type="AlphaFoldDB" id="A0A183PWN5"/>
<organism evidence="1 2">
    <name type="scientific">Schistosoma mattheei</name>
    <dbReference type="NCBI Taxonomy" id="31246"/>
    <lineage>
        <taxon>Eukaryota</taxon>
        <taxon>Metazoa</taxon>
        <taxon>Spiralia</taxon>
        <taxon>Lophotrochozoa</taxon>
        <taxon>Platyhelminthes</taxon>
        <taxon>Trematoda</taxon>
        <taxon>Digenea</taxon>
        <taxon>Strigeidida</taxon>
        <taxon>Schistosomatoidea</taxon>
        <taxon>Schistosomatidae</taxon>
        <taxon>Schistosoma</taxon>
    </lineage>
</organism>
<evidence type="ECO:0000313" key="2">
    <source>
        <dbReference type="Proteomes" id="UP000269396"/>
    </source>
</evidence>
<protein>
    <submittedName>
        <fullName evidence="1">Uncharacterized protein</fullName>
    </submittedName>
</protein>
<dbReference type="PANTHER" id="PTHR47027:SF25">
    <property type="entry name" value="REVERSE TRANSCRIPTASE DOMAIN-CONTAINING PROTEIN"/>
    <property type="match status" value="1"/>
</dbReference>
<gene>
    <name evidence="1" type="ORF">SMTD_LOCUS18771</name>
</gene>
<accession>A0A183PWN5</accession>
<keyword evidence="2" id="KW-1185">Reference proteome</keyword>
<name>A0A183PWN5_9TREM</name>